<feature type="region of interest" description="Disordered" evidence="1">
    <location>
        <begin position="1"/>
        <end position="63"/>
    </location>
</feature>
<reference evidence="2" key="1">
    <citation type="submission" date="2021-01" db="EMBL/GenBank/DDBJ databases">
        <authorList>
            <person name="Corre E."/>
            <person name="Pelletier E."/>
            <person name="Niang G."/>
            <person name="Scheremetjew M."/>
            <person name="Finn R."/>
            <person name="Kale V."/>
            <person name="Holt S."/>
            <person name="Cochrane G."/>
            <person name="Meng A."/>
            <person name="Brown T."/>
            <person name="Cohen L."/>
        </authorList>
    </citation>
    <scope>NUCLEOTIDE SEQUENCE</scope>
    <source>
        <strain evidence="2">NIES-381</strain>
    </source>
</reference>
<accession>A0A7S1JG84</accession>
<feature type="compositionally biased region" description="Low complexity" evidence="1">
    <location>
        <begin position="9"/>
        <end position="20"/>
    </location>
</feature>
<dbReference type="AlphaFoldDB" id="A0A7S1JG84"/>
<feature type="compositionally biased region" description="Low complexity" evidence="1">
    <location>
        <begin position="44"/>
        <end position="55"/>
    </location>
</feature>
<feature type="region of interest" description="Disordered" evidence="1">
    <location>
        <begin position="621"/>
        <end position="663"/>
    </location>
</feature>
<evidence type="ECO:0000256" key="1">
    <source>
        <dbReference type="SAM" id="MobiDB-lite"/>
    </source>
</evidence>
<evidence type="ECO:0000313" key="2">
    <source>
        <dbReference type="EMBL" id="CAD9042435.1"/>
    </source>
</evidence>
<feature type="compositionally biased region" description="Basic residues" evidence="1">
    <location>
        <begin position="307"/>
        <end position="322"/>
    </location>
</feature>
<organism evidence="2">
    <name type="scientific">Eutreptiella gymnastica</name>
    <dbReference type="NCBI Taxonomy" id="73025"/>
    <lineage>
        <taxon>Eukaryota</taxon>
        <taxon>Discoba</taxon>
        <taxon>Euglenozoa</taxon>
        <taxon>Euglenida</taxon>
        <taxon>Spirocuta</taxon>
        <taxon>Euglenophyceae</taxon>
        <taxon>Eutreptiales</taxon>
        <taxon>Eutreptiaceae</taxon>
        <taxon>Eutreptiella</taxon>
    </lineage>
</organism>
<proteinExistence type="predicted"/>
<gene>
    <name evidence="2" type="ORF">EGYM00392_LOCUS53612</name>
</gene>
<feature type="region of interest" description="Disordered" evidence="1">
    <location>
        <begin position="514"/>
        <end position="602"/>
    </location>
</feature>
<feature type="region of interest" description="Disordered" evidence="1">
    <location>
        <begin position="297"/>
        <end position="331"/>
    </location>
</feature>
<dbReference type="EMBL" id="HBGA01146565">
    <property type="protein sequence ID" value="CAD9042435.1"/>
    <property type="molecule type" value="Transcribed_RNA"/>
</dbReference>
<feature type="region of interest" description="Disordered" evidence="1">
    <location>
        <begin position="424"/>
        <end position="444"/>
    </location>
</feature>
<name>A0A7S1JG84_9EUGL</name>
<protein>
    <submittedName>
        <fullName evidence="2">Uncharacterized protein</fullName>
    </submittedName>
</protein>
<sequence>MSVMPDPTPAGTDTAAPAALTGGGTPSPVPKKKVKKQERPTKTAARSLHAAASRAPDANQPYQSFRVNTKPTELSVVAPQLASIRPVAMTEHTTWHALKPVDATVLDGTIHIPHTGRPQAPPTGSAPVYMAALHKYHRSMHRRSQTPEPLARLNRAPHLTMTAPSRSTTPDVVPQDTTPYDYTQYPKSAGTEPPFSLVGMSLSSFLEPVTASPSPLTKHLHEHRPPGPLTDHLEQAHWHPEHEFVPASGYVFPTDNRIHHFAATGTISPDLGMSWGACQLPPAASSLDGLNAYQDLAGRSPSSTRSTLRKARPLQTPPRKRPVQWPKPAKPQYDSLTNTFCSGAQDLYTGLAELPEVVGDTEYIMYVNDVGGYNPTNAPSVTATGSCGPRVQPNRGLQRQTAAELRRKKAIVLWNKVDQRLNDTRLSTESKTPQPYKRPESRQRLDWEQAEEATWWARLQPTEQEGWQLSRATQAWLEDRQTAKGFQGHKEQRRQDLQRFAERFAEIEQKREELMQKRRRSKPGRPSHGVTPLDPVEDANELGSWSGDPLKLAARPPPWAAEGEADAGPGVDAGTHTAPSSPPPPARAVEAQSPTRTGTQPMRLTTITLTALEAAAAPTHLGRQGLPSPFRSTPVPVHPRLSSSLRGHTPAGTAPYKGNPEDDFKPFDYNALRGASREQLPTHTQAGLSFDEDVQHFERGVARLTAMKALLEVPDAGPTSQDPVWTHADGPAPSLGGRLPLKDQFYHKPVYDSYASHSQSLQSVLRPAELPQGAQPTDSKAVLEAARVHLIDELLSAQVSGGPIPRSSSPEEGAG</sequence>
<feature type="compositionally biased region" description="Polar residues" evidence="1">
    <location>
        <begin position="592"/>
        <end position="602"/>
    </location>
</feature>
<feature type="region of interest" description="Disordered" evidence="1">
    <location>
        <begin position="714"/>
        <end position="736"/>
    </location>
</feature>